<keyword evidence="3 8" id="KW-0813">Transport</keyword>
<reference evidence="11" key="1">
    <citation type="submission" date="2020-07" db="EMBL/GenBank/DDBJ databases">
        <authorList>
            <person name="Lin J."/>
        </authorList>
    </citation>
    <scope>NUCLEOTIDE SEQUENCE</scope>
</reference>
<evidence type="ECO:0000256" key="1">
    <source>
        <dbReference type="ARBA" id="ARBA00004141"/>
    </source>
</evidence>
<keyword evidence="4 8" id="KW-0812">Transmembrane</keyword>
<sequence>MITYLTGTSVEFLYCMLMCNLLYCRGEKPVPGIATPRVPASHRVPTPWPKVFSSSPLQDPETLTPSPLDEADETLELGSMKSPTGNLMKTPKSRKGAAPPPPAPAASPAQPTPARRKGAAREWLVVAADGRCYHEEAGKQSIMKRTGLRPRDLRVLDPLLSYNTSILGRERAIVVNLDHIRAIITASELLIANPREPLIEPLVQDLRSLVSASENPPQQEVVGKKAPSSWPSFSGNSPSVKPSPEGSPKVTLRTLLSIDEKGESRRGLEVDLPRGRSTKVLPFEFRALEVFLESACKCLELEITALEKEAYPALDELTSKVSTLNLERVRKIKSRLVSISGRVQKVRDELEHLLDDDMDMAAMYLTEKLAYQAAGGLSSRFDLDKDPIELGEDEAEDDEDEIESSEGYGGVKPNVDELEMLLEAYFVQTDGTLNKLSTLREYVDDTEDYINIMLDDKQNQLLQMGIMLSTATLVTSFGIVIAGVFGINIHIPLYEFPYITFWQTTFGLVGGSLGLYIIAFLCYKKSGLLQ</sequence>
<dbReference type="Gene3D" id="1.20.58.340">
    <property type="entry name" value="Magnesium transport protein CorA, transmembrane region"/>
    <property type="match status" value="1"/>
</dbReference>
<feature type="region of interest" description="Disordered" evidence="9">
    <location>
        <begin position="44"/>
        <end position="119"/>
    </location>
</feature>
<name>A0A6V7QWR9_ANACO</name>
<evidence type="ECO:0000256" key="3">
    <source>
        <dbReference type="ARBA" id="ARBA00022448"/>
    </source>
</evidence>
<feature type="compositionally biased region" description="Polar residues" evidence="9">
    <location>
        <begin position="52"/>
        <end position="65"/>
    </location>
</feature>
<keyword evidence="6 8" id="KW-0406">Ion transport</keyword>
<evidence type="ECO:0000256" key="8">
    <source>
        <dbReference type="RuleBase" id="RU366041"/>
    </source>
</evidence>
<keyword evidence="8" id="KW-0460">Magnesium</keyword>
<evidence type="ECO:0000256" key="6">
    <source>
        <dbReference type="ARBA" id="ARBA00023065"/>
    </source>
</evidence>
<evidence type="ECO:0000313" key="11">
    <source>
        <dbReference type="EMBL" id="CAD1847599.1"/>
    </source>
</evidence>
<dbReference type="AlphaFoldDB" id="A0A6V7QWR9"/>
<proteinExistence type="inferred from homology"/>
<keyword evidence="5 8" id="KW-1133">Transmembrane helix</keyword>
<comment type="function">
    <text evidence="8">Magnesium transporter that may mediate the influx of magnesium.</text>
</comment>
<comment type="similarity">
    <text evidence="2 8">Belongs to the CorA metal ion transporter (MIT) (TC 1.A.35.5) family.</text>
</comment>
<dbReference type="FunFam" id="1.20.58.340:FF:000023">
    <property type="entry name" value="Magnesium transporter MRS2-E"/>
    <property type="match status" value="1"/>
</dbReference>
<dbReference type="CDD" id="cd12823">
    <property type="entry name" value="Mrs2_Mfm1p-like"/>
    <property type="match status" value="1"/>
</dbReference>
<dbReference type="GO" id="GO:0016020">
    <property type="term" value="C:membrane"/>
    <property type="evidence" value="ECO:0007669"/>
    <property type="project" value="UniProtKB-SubCell"/>
</dbReference>
<dbReference type="FunFam" id="2.40.128.330:FF:000001">
    <property type="entry name" value="Magnesium transporter MRS2-1"/>
    <property type="match status" value="1"/>
</dbReference>
<feature type="compositionally biased region" description="Low complexity" evidence="9">
    <location>
        <begin position="227"/>
        <end position="239"/>
    </location>
</feature>
<gene>
    <name evidence="11" type="ORF">CB5_LOCUS30810</name>
</gene>
<dbReference type="PANTHER" id="PTHR13890:SF7">
    <property type="entry name" value="MAGNESIUM TRANSPORTER MRS2-D-RELATED"/>
    <property type="match status" value="1"/>
</dbReference>
<keyword evidence="7 8" id="KW-0472">Membrane</keyword>
<evidence type="ECO:0000256" key="4">
    <source>
        <dbReference type="ARBA" id="ARBA00022692"/>
    </source>
</evidence>
<accession>A0A6V7QWR9</accession>
<feature type="transmembrane region" description="Helical" evidence="8">
    <location>
        <begin position="466"/>
        <end position="489"/>
    </location>
</feature>
<organism evidence="11">
    <name type="scientific">Ananas comosus var. bracteatus</name>
    <name type="common">red pineapple</name>
    <dbReference type="NCBI Taxonomy" id="296719"/>
    <lineage>
        <taxon>Eukaryota</taxon>
        <taxon>Viridiplantae</taxon>
        <taxon>Streptophyta</taxon>
        <taxon>Embryophyta</taxon>
        <taxon>Tracheophyta</taxon>
        <taxon>Spermatophyta</taxon>
        <taxon>Magnoliopsida</taxon>
        <taxon>Liliopsida</taxon>
        <taxon>Poales</taxon>
        <taxon>Bromeliaceae</taxon>
        <taxon>Bromelioideae</taxon>
        <taxon>Ananas</taxon>
    </lineage>
</organism>
<keyword evidence="10" id="KW-0732">Signal</keyword>
<protein>
    <recommendedName>
        <fullName evidence="8">Magnesium transporter</fullName>
    </recommendedName>
</protein>
<evidence type="ECO:0000256" key="5">
    <source>
        <dbReference type="ARBA" id="ARBA00022989"/>
    </source>
</evidence>
<dbReference type="InterPro" id="IPR039204">
    <property type="entry name" value="MRS2-like"/>
</dbReference>
<dbReference type="PANTHER" id="PTHR13890">
    <property type="entry name" value="RNA SPLICING PROTEIN MRS2, MITOCHONDRIAL"/>
    <property type="match status" value="1"/>
</dbReference>
<feature type="signal peptide" evidence="10">
    <location>
        <begin position="1"/>
        <end position="26"/>
    </location>
</feature>
<evidence type="ECO:0000256" key="9">
    <source>
        <dbReference type="SAM" id="MobiDB-lite"/>
    </source>
</evidence>
<feature type="region of interest" description="Disordered" evidence="9">
    <location>
        <begin position="213"/>
        <end position="249"/>
    </location>
</feature>
<dbReference type="Gene3D" id="2.40.128.330">
    <property type="match status" value="1"/>
</dbReference>
<feature type="chain" id="PRO_5028217726" description="Magnesium transporter" evidence="10">
    <location>
        <begin position="27"/>
        <end position="530"/>
    </location>
</feature>
<feature type="transmembrane region" description="Helical" evidence="8">
    <location>
        <begin position="501"/>
        <end position="523"/>
    </location>
</feature>
<evidence type="ECO:0000256" key="7">
    <source>
        <dbReference type="ARBA" id="ARBA00023136"/>
    </source>
</evidence>
<evidence type="ECO:0000256" key="10">
    <source>
        <dbReference type="SAM" id="SignalP"/>
    </source>
</evidence>
<evidence type="ECO:0000256" key="2">
    <source>
        <dbReference type="ARBA" id="ARBA00007535"/>
    </source>
</evidence>
<dbReference type="GO" id="GO:0015095">
    <property type="term" value="F:magnesium ion transmembrane transporter activity"/>
    <property type="evidence" value="ECO:0007669"/>
    <property type="project" value="UniProtKB-ARBA"/>
</dbReference>
<dbReference type="Pfam" id="PF22099">
    <property type="entry name" value="MRS2-like"/>
    <property type="match status" value="2"/>
</dbReference>
<dbReference type="EMBL" id="CAJEUB010000056">
    <property type="protein sequence ID" value="CAD1847599.1"/>
    <property type="molecule type" value="Genomic_DNA"/>
</dbReference>
<comment type="subcellular location">
    <subcellularLocation>
        <location evidence="1 8">Membrane</location>
        <topology evidence="1 8">Multi-pass membrane protein</topology>
    </subcellularLocation>
</comment>